<evidence type="ECO:0000313" key="2">
    <source>
        <dbReference type="EMBL" id="MDX3700055.1"/>
    </source>
</evidence>
<organism evidence="2 3">
    <name type="scientific">Streptomyces europaeiscabiei</name>
    <dbReference type="NCBI Taxonomy" id="146819"/>
    <lineage>
        <taxon>Bacteria</taxon>
        <taxon>Bacillati</taxon>
        <taxon>Actinomycetota</taxon>
        <taxon>Actinomycetes</taxon>
        <taxon>Kitasatosporales</taxon>
        <taxon>Streptomycetaceae</taxon>
        <taxon>Streptomyces</taxon>
    </lineage>
</organism>
<dbReference type="RefSeq" id="WP_267893575.1">
    <property type="nucleotide sequence ID" value="NZ_JARAUR010000105.1"/>
</dbReference>
<gene>
    <name evidence="2" type="ORF">PV662_09825</name>
</gene>
<evidence type="ECO:0000313" key="3">
    <source>
        <dbReference type="Proteomes" id="UP001271274"/>
    </source>
</evidence>
<feature type="region of interest" description="Disordered" evidence="1">
    <location>
        <begin position="1"/>
        <end position="41"/>
    </location>
</feature>
<name>A0ABU4NF16_9ACTN</name>
<protein>
    <submittedName>
        <fullName evidence="2">Uncharacterized protein</fullName>
    </submittedName>
</protein>
<dbReference type="EMBL" id="JARAYU010000002">
    <property type="protein sequence ID" value="MDX3700055.1"/>
    <property type="molecule type" value="Genomic_DNA"/>
</dbReference>
<proteinExistence type="predicted"/>
<reference evidence="2 3" key="1">
    <citation type="journal article" date="2023" name="Microb. Genom.">
        <title>Mesoterricola silvestris gen. nov., sp. nov., Mesoterricola sediminis sp. nov., Geothrix oryzae sp. nov., Geothrix edaphica sp. nov., Geothrix rubra sp. nov., and Geothrix limicola sp. nov., six novel members of Acidobacteriota isolated from soils.</title>
        <authorList>
            <person name="Weisberg A.J."/>
            <person name="Pearce E."/>
            <person name="Kramer C.G."/>
            <person name="Chang J.H."/>
            <person name="Clarke C.R."/>
        </authorList>
    </citation>
    <scope>NUCLEOTIDE SEQUENCE [LARGE SCALE GENOMIC DNA]</scope>
    <source>
        <strain evidence="2 3">ID09-01A</strain>
    </source>
</reference>
<evidence type="ECO:0000256" key="1">
    <source>
        <dbReference type="SAM" id="MobiDB-lite"/>
    </source>
</evidence>
<comment type="caution">
    <text evidence="2">The sequence shown here is derived from an EMBL/GenBank/DDBJ whole genome shotgun (WGS) entry which is preliminary data.</text>
</comment>
<keyword evidence="3" id="KW-1185">Reference proteome</keyword>
<sequence>MVVVTAGSRAARGDEGGWAQRHPGSGAGEDASDVNPIKQYQ</sequence>
<accession>A0ABU4NF16</accession>
<dbReference type="Proteomes" id="UP001271274">
    <property type="component" value="Unassembled WGS sequence"/>
</dbReference>